<sequence>MVRDLKSLIKNIARKIGFNITRYNLDLSLSYPDFDRDSIDIIQNVKSHTMTSPERIYALIQAVRYIHQKNISGSIVECGVWRGGSMMAVAYTLKTLNDCTRELFLYDTFEGMSTPTSKDVDINGYHAKSLLEQSNKKHSDSVWCIATLEEVSQALRQTLYPERLVKLVKGKVEDSIPRNIPERISLLRLDTDWYESTLHELTHLYPRLAQGGVLIIDDYGHWRGCRKAVDEYFESTKQNILLNRIDGTGRIGIKV</sequence>
<keyword evidence="1" id="KW-0808">Transferase</keyword>
<dbReference type="AlphaFoldDB" id="A0A098TJR1"/>
<protein>
    <submittedName>
        <fullName evidence="1">Macrocin-O-methyltransferase</fullName>
    </submittedName>
</protein>
<gene>
    <name evidence="1" type="ORF">DO97_08155</name>
</gene>
<name>A0A098TJR1_9CYAN</name>
<dbReference type="InterPro" id="IPR029063">
    <property type="entry name" value="SAM-dependent_MTases_sf"/>
</dbReference>
<dbReference type="STRING" id="1497020.DO97_08155"/>
<keyword evidence="1" id="KW-0489">Methyltransferase</keyword>
<accession>A0A098TJR1</accession>
<evidence type="ECO:0000313" key="2">
    <source>
        <dbReference type="Proteomes" id="UP000030170"/>
    </source>
</evidence>
<dbReference type="Pfam" id="PF05711">
    <property type="entry name" value="TylF"/>
    <property type="match status" value="1"/>
</dbReference>
<reference evidence="1 2" key="1">
    <citation type="journal article" date="2014" name="Mol. Ecol.">
        <title>Evolution of Synechococcus.</title>
        <authorList>
            <person name="Dvorak P."/>
            <person name="Casamatta D."/>
            <person name="Hasler P."/>
            <person name="Poulickova A."/>
            <person name="Ondrej V."/>
            <person name="Sanges R."/>
        </authorList>
    </citation>
    <scope>NUCLEOTIDE SEQUENCE [LARGE SCALE GENOMIC DNA]</scope>
    <source>
        <strain evidence="1 2">CAUP A 1101</strain>
    </source>
</reference>
<proteinExistence type="predicted"/>
<dbReference type="EMBL" id="JJML01000025">
    <property type="protein sequence ID" value="KGF72511.1"/>
    <property type="molecule type" value="Genomic_DNA"/>
</dbReference>
<organism evidence="1 2">
    <name type="scientific">Neosynechococcus sphagnicola sy1</name>
    <dbReference type="NCBI Taxonomy" id="1497020"/>
    <lineage>
        <taxon>Bacteria</taxon>
        <taxon>Bacillati</taxon>
        <taxon>Cyanobacteriota</taxon>
        <taxon>Cyanophyceae</taxon>
        <taxon>Neosynechococcales</taxon>
        <taxon>Neosynechococcaceae</taxon>
        <taxon>Neosynechococcus</taxon>
    </lineage>
</organism>
<dbReference type="PANTHER" id="PTHR40036:SF1">
    <property type="entry name" value="MACROCIN O-METHYLTRANSFERASE"/>
    <property type="match status" value="1"/>
</dbReference>
<dbReference type="GO" id="GO:0032259">
    <property type="term" value="P:methylation"/>
    <property type="evidence" value="ECO:0007669"/>
    <property type="project" value="UniProtKB-KW"/>
</dbReference>
<dbReference type="Proteomes" id="UP000030170">
    <property type="component" value="Unassembled WGS sequence"/>
</dbReference>
<evidence type="ECO:0000313" key="1">
    <source>
        <dbReference type="EMBL" id="KGF72511.1"/>
    </source>
</evidence>
<dbReference type="Gene3D" id="3.40.50.150">
    <property type="entry name" value="Vaccinia Virus protein VP39"/>
    <property type="match status" value="1"/>
</dbReference>
<dbReference type="SUPFAM" id="SSF53335">
    <property type="entry name" value="S-adenosyl-L-methionine-dependent methyltransferases"/>
    <property type="match status" value="1"/>
</dbReference>
<dbReference type="PANTHER" id="PTHR40036">
    <property type="entry name" value="MACROCIN O-METHYLTRANSFERASE"/>
    <property type="match status" value="1"/>
</dbReference>
<dbReference type="GO" id="GO:0008168">
    <property type="term" value="F:methyltransferase activity"/>
    <property type="evidence" value="ECO:0007669"/>
    <property type="project" value="UniProtKB-KW"/>
</dbReference>
<comment type="caution">
    <text evidence="1">The sequence shown here is derived from an EMBL/GenBank/DDBJ whole genome shotgun (WGS) entry which is preliminary data.</text>
</comment>
<keyword evidence="2" id="KW-1185">Reference proteome</keyword>
<dbReference type="InterPro" id="IPR008884">
    <property type="entry name" value="TylF_MeTrfase"/>
</dbReference>